<feature type="transmembrane region" description="Helical" evidence="10">
    <location>
        <begin position="354"/>
        <end position="374"/>
    </location>
</feature>
<feature type="transmembrane region" description="Helical" evidence="10">
    <location>
        <begin position="64"/>
        <end position="81"/>
    </location>
</feature>
<evidence type="ECO:0000256" key="10">
    <source>
        <dbReference type="SAM" id="Phobius"/>
    </source>
</evidence>
<evidence type="ECO:0000313" key="12">
    <source>
        <dbReference type="EMBL" id="EPE95062.1"/>
    </source>
</evidence>
<feature type="transmembrane region" description="Helical" evidence="10">
    <location>
        <begin position="6"/>
        <end position="28"/>
    </location>
</feature>
<dbReference type="PANTHER" id="PTHR10110:SF86">
    <property type="entry name" value="SODIUM_HYDROGEN EXCHANGER 7"/>
    <property type="match status" value="1"/>
</dbReference>
<dbReference type="Pfam" id="PF00999">
    <property type="entry name" value="Na_H_Exchanger"/>
    <property type="match status" value="1"/>
</dbReference>
<feature type="transmembrane region" description="Helical" evidence="10">
    <location>
        <begin position="242"/>
        <end position="260"/>
    </location>
</feature>
<dbReference type="HOGENOM" id="CLU_005912_8_2_5"/>
<dbReference type="EMBL" id="AEYE02000033">
    <property type="protein sequence ID" value="EPE95062.1"/>
    <property type="molecule type" value="Genomic_DNA"/>
</dbReference>
<feature type="transmembrane region" description="Helical" evidence="10">
    <location>
        <begin position="380"/>
        <end position="402"/>
    </location>
</feature>
<keyword evidence="2" id="KW-0813">Transport</keyword>
<keyword evidence="12" id="KW-0614">Plasmid</keyword>
<proteinExistence type="predicted"/>
<evidence type="ECO:0000256" key="1">
    <source>
        <dbReference type="ARBA" id="ARBA00004651"/>
    </source>
</evidence>
<accession>S3H842</accession>
<comment type="subcellular location">
    <subcellularLocation>
        <location evidence="1">Cell membrane</location>
        <topology evidence="1">Multi-pass membrane protein</topology>
    </subcellularLocation>
</comment>
<feature type="domain" description="Cation/H+ exchanger transmembrane" evidence="11">
    <location>
        <begin position="22"/>
        <end position="405"/>
    </location>
</feature>
<dbReference type="InterPro" id="IPR006153">
    <property type="entry name" value="Cation/H_exchanger_TM"/>
</dbReference>
<protein>
    <submittedName>
        <fullName evidence="12">Transmembrane Na+/H+ antiporter</fullName>
    </submittedName>
</protein>
<keyword evidence="5 10" id="KW-1133">Transmembrane helix</keyword>
<evidence type="ECO:0000256" key="5">
    <source>
        <dbReference type="ARBA" id="ARBA00022989"/>
    </source>
</evidence>
<dbReference type="Proteomes" id="UP000014411">
    <property type="component" value="Unassembled WGS sequence"/>
</dbReference>
<keyword evidence="3" id="KW-1003">Cell membrane</keyword>
<keyword evidence="7" id="KW-0406">Ion transport</keyword>
<dbReference type="GO" id="GO:0005886">
    <property type="term" value="C:plasma membrane"/>
    <property type="evidence" value="ECO:0007669"/>
    <property type="project" value="UniProtKB-SubCell"/>
</dbReference>
<comment type="caution">
    <text evidence="12">The sequence shown here is derived from an EMBL/GenBank/DDBJ whole genome shotgun (WGS) entry which is preliminary data.</text>
</comment>
<evidence type="ECO:0000256" key="4">
    <source>
        <dbReference type="ARBA" id="ARBA00022692"/>
    </source>
</evidence>
<evidence type="ECO:0000256" key="2">
    <source>
        <dbReference type="ARBA" id="ARBA00022448"/>
    </source>
</evidence>
<feature type="transmembrane region" description="Helical" evidence="10">
    <location>
        <begin position="219"/>
        <end position="236"/>
    </location>
</feature>
<feature type="transmembrane region" description="Helical" evidence="10">
    <location>
        <begin position="311"/>
        <end position="334"/>
    </location>
</feature>
<dbReference type="GO" id="GO:0015386">
    <property type="term" value="F:potassium:proton antiporter activity"/>
    <property type="evidence" value="ECO:0007669"/>
    <property type="project" value="TreeGrafter"/>
</dbReference>
<gene>
    <name evidence="12" type="ORF">RGCCGE502_26992</name>
</gene>
<dbReference type="GO" id="GO:0015385">
    <property type="term" value="F:sodium:proton antiporter activity"/>
    <property type="evidence" value="ECO:0007669"/>
    <property type="project" value="InterPro"/>
</dbReference>
<feature type="transmembrane region" description="Helical" evidence="10">
    <location>
        <begin position="120"/>
        <end position="147"/>
    </location>
</feature>
<keyword evidence="8 10" id="KW-0472">Membrane</keyword>
<keyword evidence="6" id="KW-0915">Sodium</keyword>
<evidence type="ECO:0000259" key="11">
    <source>
        <dbReference type="Pfam" id="PF00999"/>
    </source>
</evidence>
<feature type="transmembrane region" description="Helical" evidence="10">
    <location>
        <begin position="190"/>
        <end position="207"/>
    </location>
</feature>
<dbReference type="AlphaFoldDB" id="S3H842"/>
<feature type="transmembrane region" description="Helical" evidence="10">
    <location>
        <begin position="93"/>
        <end position="114"/>
    </location>
</feature>
<feature type="transmembrane region" description="Helical" evidence="10">
    <location>
        <begin position="40"/>
        <end position="58"/>
    </location>
</feature>
<evidence type="ECO:0000256" key="9">
    <source>
        <dbReference type="ARBA" id="ARBA00023201"/>
    </source>
</evidence>
<name>S3H842_9HYPH</name>
<evidence type="ECO:0000313" key="13">
    <source>
        <dbReference type="Proteomes" id="UP000014411"/>
    </source>
</evidence>
<evidence type="ECO:0000256" key="3">
    <source>
        <dbReference type="ARBA" id="ARBA00022475"/>
    </source>
</evidence>
<dbReference type="GO" id="GO:0051453">
    <property type="term" value="P:regulation of intracellular pH"/>
    <property type="evidence" value="ECO:0007669"/>
    <property type="project" value="TreeGrafter"/>
</dbReference>
<feature type="transmembrane region" description="Helical" evidence="10">
    <location>
        <begin position="272"/>
        <end position="291"/>
    </location>
</feature>
<dbReference type="Gene3D" id="6.10.140.1330">
    <property type="match status" value="1"/>
</dbReference>
<dbReference type="InterPro" id="IPR018422">
    <property type="entry name" value="Cation/H_exchanger_CPA1"/>
</dbReference>
<keyword evidence="4 10" id="KW-0812">Transmembrane</keyword>
<dbReference type="GO" id="GO:0098719">
    <property type="term" value="P:sodium ion import across plasma membrane"/>
    <property type="evidence" value="ECO:0007669"/>
    <property type="project" value="TreeGrafter"/>
</dbReference>
<evidence type="ECO:0000256" key="7">
    <source>
        <dbReference type="ARBA" id="ARBA00023065"/>
    </source>
</evidence>
<reference evidence="12 13" key="1">
    <citation type="journal article" date="2012" name="J. Bacteriol.">
        <title>Genome sequence of Rhizobium grahamii CCGE502, a broad-host-range symbiont with low nodulation competitiveness in Phaseolus vulgaris.</title>
        <authorList>
            <person name="Althabegoiti M.J."/>
            <person name="Lozano L."/>
            <person name="Torres-Tejerizo G."/>
            <person name="Ormeno-Orrillo E."/>
            <person name="Rogel M.A."/>
            <person name="Gonzalez V."/>
            <person name="Martinez-Romero E."/>
        </authorList>
    </citation>
    <scope>NUCLEOTIDE SEQUENCE [LARGE SCALE GENOMIC DNA]</scope>
    <source>
        <strain evidence="12 13">CCGE 502</strain>
        <plasmid evidence="12">pRg502b</plasmid>
    </source>
</reference>
<geneLocation type="plasmid" evidence="12">
    <name>pRg502b</name>
</geneLocation>
<sequence>MRAKAWYYSTMTFFETLVALLAVAILLLQVTRRMQLPYPGILAAAGVAVAMLPGAPIIPIDPPTALALFIAPVLVDAAYDFPLGAARRMALPLFVYAVVAVLITTGVVVSISSLTVGLPLAVAVTLGAIVAPPDAAAATAVLSNLPVSRRVDALLKGESLFNDATALLLFSAALTVQARGGVDMGTVARLGIAAPGGIAFGIVFGYLVSRLRPVTDNTVGGTLLQFVYAFATWLIAERLHLSAVLATVSSAMTIAVLASVNDSPRMRVHSFAVWTTVVFLLNVVAFLLMGLQARRIVEAMSAAELSRAVQFATIVVAGVIAARLSVAFLFHAIVGLRHRRGNKLAPFASGETLLVGWSGMRGLVTLATAFALPADFPERNLVVLTAFSVVLATLVIQGATLAPMIRVLKLGRQAEGREELETARRSLAEAALVRLASENGAEAETLRQAYREHCERGSDTGKGDQVDRRQVLSRLAVLAQRERLEELRDSDRIGPGQYLELQEDLDWKQLATGSDEERRISES</sequence>
<evidence type="ECO:0000256" key="6">
    <source>
        <dbReference type="ARBA" id="ARBA00023053"/>
    </source>
</evidence>
<dbReference type="PANTHER" id="PTHR10110">
    <property type="entry name" value="SODIUM/HYDROGEN EXCHANGER"/>
    <property type="match status" value="1"/>
</dbReference>
<evidence type="ECO:0000256" key="8">
    <source>
        <dbReference type="ARBA" id="ARBA00023136"/>
    </source>
</evidence>
<organism evidence="12 13">
    <name type="scientific">Rhizobium grahamii CCGE 502</name>
    <dbReference type="NCBI Taxonomy" id="990285"/>
    <lineage>
        <taxon>Bacteria</taxon>
        <taxon>Pseudomonadati</taxon>
        <taxon>Pseudomonadota</taxon>
        <taxon>Alphaproteobacteria</taxon>
        <taxon>Hyphomicrobiales</taxon>
        <taxon>Rhizobiaceae</taxon>
        <taxon>Rhizobium/Agrobacterium group</taxon>
        <taxon>Rhizobium</taxon>
    </lineage>
</organism>
<keyword evidence="9" id="KW-0739">Sodium transport</keyword>
<keyword evidence="13" id="KW-1185">Reference proteome</keyword>